<dbReference type="InterPro" id="IPR017969">
    <property type="entry name" value="Heavy-metal-associated_CS"/>
</dbReference>
<evidence type="ECO:0000313" key="19">
    <source>
        <dbReference type="Proteomes" id="UP000289708"/>
    </source>
</evidence>
<dbReference type="GO" id="GO:0005886">
    <property type="term" value="C:plasma membrane"/>
    <property type="evidence" value="ECO:0007669"/>
    <property type="project" value="UniProtKB-SubCell"/>
</dbReference>
<dbReference type="Pfam" id="PF00403">
    <property type="entry name" value="HMA"/>
    <property type="match status" value="1"/>
</dbReference>
<dbReference type="NCBIfam" id="TIGR01512">
    <property type="entry name" value="ATPase-IB2_Cd"/>
    <property type="match status" value="1"/>
</dbReference>
<dbReference type="SUPFAM" id="SSF55008">
    <property type="entry name" value="HMA, heavy metal-associated domain"/>
    <property type="match status" value="1"/>
</dbReference>
<keyword evidence="12 15" id="KW-1133">Transmembrane helix</keyword>
<accession>A0A4Q0MC62</accession>
<name>A0A4Q0MC62_9HYPH</name>
<dbReference type="PROSITE" id="PS00154">
    <property type="entry name" value="ATPASE_E1_E2"/>
    <property type="match status" value="1"/>
</dbReference>
<dbReference type="PANTHER" id="PTHR43520:SF5">
    <property type="entry name" value="CATION-TRANSPORTING P-TYPE ATPASE-RELATED"/>
    <property type="match status" value="1"/>
</dbReference>
<feature type="transmembrane region" description="Helical" evidence="15">
    <location>
        <begin position="687"/>
        <end position="703"/>
    </location>
</feature>
<dbReference type="InterPro" id="IPR059000">
    <property type="entry name" value="ATPase_P-type_domA"/>
</dbReference>
<feature type="transmembrane region" description="Helical" evidence="15">
    <location>
        <begin position="709"/>
        <end position="727"/>
    </location>
</feature>
<dbReference type="Pfam" id="PF00702">
    <property type="entry name" value="Hydrolase"/>
    <property type="match status" value="1"/>
</dbReference>
<keyword evidence="4 15" id="KW-1003">Cell membrane</keyword>
<dbReference type="InterPro" id="IPR006121">
    <property type="entry name" value="HMA_dom"/>
</dbReference>
<dbReference type="InterPro" id="IPR036412">
    <property type="entry name" value="HAD-like_sf"/>
</dbReference>
<feature type="transmembrane region" description="Helical" evidence="15">
    <location>
        <begin position="185"/>
        <end position="203"/>
    </location>
</feature>
<dbReference type="GO" id="GO:0043682">
    <property type="term" value="F:P-type divalent copper transporter activity"/>
    <property type="evidence" value="ECO:0007669"/>
    <property type="project" value="TreeGrafter"/>
</dbReference>
<comment type="similarity">
    <text evidence="2 15">Belongs to the cation transport ATPase (P-type) (TC 3.A.3) family. Type IB subfamily.</text>
</comment>
<dbReference type="Gene3D" id="3.30.70.100">
    <property type="match status" value="1"/>
</dbReference>
<dbReference type="NCBIfam" id="TIGR01494">
    <property type="entry name" value="ATPase_P-type"/>
    <property type="match status" value="1"/>
</dbReference>
<dbReference type="OrthoDB" id="391538at2"/>
<dbReference type="InterPro" id="IPR001757">
    <property type="entry name" value="P_typ_ATPase"/>
</dbReference>
<dbReference type="GO" id="GO:0005507">
    <property type="term" value="F:copper ion binding"/>
    <property type="evidence" value="ECO:0007669"/>
    <property type="project" value="TreeGrafter"/>
</dbReference>
<protein>
    <submittedName>
        <fullName evidence="18">Cadmium-translocating P-type ATPase</fullName>
        <ecNumber evidence="18">3.6.3.3</ecNumber>
    </submittedName>
</protein>
<evidence type="ECO:0000256" key="2">
    <source>
        <dbReference type="ARBA" id="ARBA00006024"/>
    </source>
</evidence>
<dbReference type="SUPFAM" id="SSF81653">
    <property type="entry name" value="Calcium ATPase, transduction domain A"/>
    <property type="match status" value="1"/>
</dbReference>
<evidence type="ECO:0000256" key="5">
    <source>
        <dbReference type="ARBA" id="ARBA00022553"/>
    </source>
</evidence>
<keyword evidence="14 15" id="KW-0472">Membrane</keyword>
<dbReference type="GO" id="GO:0055070">
    <property type="term" value="P:copper ion homeostasis"/>
    <property type="evidence" value="ECO:0007669"/>
    <property type="project" value="TreeGrafter"/>
</dbReference>
<keyword evidence="5" id="KW-0597">Phosphoprotein</keyword>
<evidence type="ECO:0000256" key="1">
    <source>
        <dbReference type="ARBA" id="ARBA00004651"/>
    </source>
</evidence>
<feature type="transmembrane region" description="Helical" evidence="15">
    <location>
        <begin position="390"/>
        <end position="411"/>
    </location>
</feature>
<evidence type="ECO:0000256" key="11">
    <source>
        <dbReference type="ARBA" id="ARBA00022967"/>
    </source>
</evidence>
<evidence type="ECO:0000256" key="8">
    <source>
        <dbReference type="ARBA" id="ARBA00022741"/>
    </source>
</evidence>
<keyword evidence="3" id="KW-0813">Transport</keyword>
<sequence>MSSGDRHAASSPTGSGAPSGDELLLASRPVPGGLRQVELAVPDIHCGGCVRRIELALGRLDGVEQARVNLSTKRAAVRWRADRSPPPLMETLRELGFAAHLSEPAETAKDVTLWRLIRALAVAGFASSNVMLLSMSVWSGADPAARDMFHWLSAAVALPAVAYSGRVFFASAWGALKRGRANMDVPISIGVLLTVAMSLYDTVNHGPHAYFDAATSLLFFLLIGRTLDHVMREKARNAVEGLARLAPRGALVVDATGARRYLAVDLIEPGMRLLVAAGERIAVDGHVAHGRSDLDCSVVSGESAPQPAAPGTAVQAGMLNLTGPLTVVATARAKDSFMAEMVRLMEAVEAGRSGYRRIADRAAQVYAPAVHAAAFLSFVGWLAATGDVHRAVTIAVAVLIVTCPCALGLAVPMVQVIAARRLFENGIMVKDGGALERLNAVDSVVFDKTGTLTLGDVRLRDAAAIGPDALAAAAALAAASRHPYARAIETAGRHVRTPLAFREIAERPGLGMEAEAGGAVYRLGRPCWALEGGATPSDDADVILSKDGRPLAAFRFDDRLRSGARETVAALSSAGFDLTILSGDRPEAVRRIAAEVGIARFEGGLTPAGKTERLAALAAEGRKTLMIGDGLNDAPALASAHVSMAPATAADVGRNAADFVFLRESLEAAPAAIAIARRSAVLIRQNFGLAAVYNAIAAPVAIAGLVTPLVAAIAMSLSSIVVVANALRLKNPASVRDDAAGARAGLTARLKAVS</sequence>
<dbReference type="PRINTS" id="PR00943">
    <property type="entry name" value="CUATPASE"/>
</dbReference>
<evidence type="ECO:0000256" key="6">
    <source>
        <dbReference type="ARBA" id="ARBA00022692"/>
    </source>
</evidence>
<dbReference type="Gene3D" id="3.40.50.1000">
    <property type="entry name" value="HAD superfamily/HAD-like"/>
    <property type="match status" value="1"/>
</dbReference>
<keyword evidence="9 15" id="KW-0067">ATP-binding</keyword>
<evidence type="ECO:0000256" key="9">
    <source>
        <dbReference type="ARBA" id="ARBA00022840"/>
    </source>
</evidence>
<dbReference type="CDD" id="cd00371">
    <property type="entry name" value="HMA"/>
    <property type="match status" value="1"/>
</dbReference>
<dbReference type="GO" id="GO:0016887">
    <property type="term" value="F:ATP hydrolysis activity"/>
    <property type="evidence" value="ECO:0007669"/>
    <property type="project" value="InterPro"/>
</dbReference>
<dbReference type="NCBIfam" id="TIGR01511">
    <property type="entry name" value="ATPase-IB1_Cu"/>
    <property type="match status" value="1"/>
</dbReference>
<keyword evidence="7 15" id="KW-0479">Metal-binding</keyword>
<evidence type="ECO:0000256" key="7">
    <source>
        <dbReference type="ARBA" id="ARBA00022723"/>
    </source>
</evidence>
<feature type="transmembrane region" description="Helical" evidence="15">
    <location>
        <begin position="365"/>
        <end position="384"/>
    </location>
</feature>
<dbReference type="InterPro" id="IPR027256">
    <property type="entry name" value="P-typ_ATPase_IB"/>
</dbReference>
<evidence type="ECO:0000256" key="10">
    <source>
        <dbReference type="ARBA" id="ARBA00022842"/>
    </source>
</evidence>
<feature type="region of interest" description="Disordered" evidence="16">
    <location>
        <begin position="1"/>
        <end position="25"/>
    </location>
</feature>
<feature type="domain" description="HMA" evidence="17">
    <location>
        <begin position="35"/>
        <end position="100"/>
    </location>
</feature>
<keyword evidence="19" id="KW-1185">Reference proteome</keyword>
<gene>
    <name evidence="18" type="primary">cadA</name>
    <name evidence="18" type="ORF">EK403_15995</name>
</gene>
<evidence type="ECO:0000313" key="18">
    <source>
        <dbReference type="EMBL" id="RXF70911.1"/>
    </source>
</evidence>
<evidence type="ECO:0000256" key="3">
    <source>
        <dbReference type="ARBA" id="ARBA00022448"/>
    </source>
</evidence>
<feature type="transmembrane region" description="Helical" evidence="15">
    <location>
        <begin position="151"/>
        <end position="173"/>
    </location>
</feature>
<dbReference type="PROSITE" id="PS50846">
    <property type="entry name" value="HMA_2"/>
    <property type="match status" value="1"/>
</dbReference>
<comment type="subcellular location">
    <subcellularLocation>
        <location evidence="1">Cell membrane</location>
        <topology evidence="1">Multi-pass membrane protein</topology>
    </subcellularLocation>
</comment>
<keyword evidence="13" id="KW-0406">Ion transport</keyword>
<dbReference type="Gene3D" id="3.40.1110.10">
    <property type="entry name" value="Calcium-transporting ATPase, cytoplasmic domain N"/>
    <property type="match status" value="1"/>
</dbReference>
<dbReference type="InterPro" id="IPR008250">
    <property type="entry name" value="ATPase_P-typ_transduc_dom_A_sf"/>
</dbReference>
<dbReference type="InterPro" id="IPR036163">
    <property type="entry name" value="HMA_dom_sf"/>
</dbReference>
<dbReference type="SUPFAM" id="SSF56784">
    <property type="entry name" value="HAD-like"/>
    <property type="match status" value="1"/>
</dbReference>
<dbReference type="Gene3D" id="2.70.150.10">
    <property type="entry name" value="Calcium-transporting ATPase, cytoplasmic transduction domain A"/>
    <property type="match status" value="1"/>
</dbReference>
<dbReference type="InterPro" id="IPR023299">
    <property type="entry name" value="ATPase_P-typ_cyto_dom_N"/>
</dbReference>
<dbReference type="RefSeq" id="WP_128778477.1">
    <property type="nucleotide sequence ID" value="NZ_RYFI01000016.1"/>
</dbReference>
<dbReference type="InterPro" id="IPR018303">
    <property type="entry name" value="ATPase_P-typ_P_site"/>
</dbReference>
<dbReference type="PROSITE" id="PS01229">
    <property type="entry name" value="COF_2"/>
    <property type="match status" value="1"/>
</dbReference>
<dbReference type="GO" id="GO:0005524">
    <property type="term" value="F:ATP binding"/>
    <property type="evidence" value="ECO:0007669"/>
    <property type="project" value="UniProtKB-UniRule"/>
</dbReference>
<dbReference type="Proteomes" id="UP000289708">
    <property type="component" value="Unassembled WGS sequence"/>
</dbReference>
<keyword evidence="18" id="KW-0378">Hydrolase</keyword>
<dbReference type="PROSITE" id="PS01047">
    <property type="entry name" value="HMA_1"/>
    <property type="match status" value="1"/>
</dbReference>
<dbReference type="InterPro" id="IPR023298">
    <property type="entry name" value="ATPase_P-typ_TM_dom_sf"/>
</dbReference>
<comment type="caution">
    <text evidence="18">The sequence shown here is derived from an EMBL/GenBank/DDBJ whole genome shotgun (WGS) entry which is preliminary data.</text>
</comment>
<evidence type="ECO:0000259" key="17">
    <source>
        <dbReference type="PROSITE" id="PS50846"/>
    </source>
</evidence>
<feature type="compositionally biased region" description="Low complexity" evidence="16">
    <location>
        <begin position="9"/>
        <end position="20"/>
    </location>
</feature>
<dbReference type="AlphaFoldDB" id="A0A4Q0MC62"/>
<dbReference type="SUPFAM" id="SSF81665">
    <property type="entry name" value="Calcium ATPase, transmembrane domain M"/>
    <property type="match status" value="1"/>
</dbReference>
<dbReference type="PRINTS" id="PR00119">
    <property type="entry name" value="CATATPASE"/>
</dbReference>
<dbReference type="NCBIfam" id="TIGR01525">
    <property type="entry name" value="ATPase-IB_hvy"/>
    <property type="match status" value="1"/>
</dbReference>
<dbReference type="EMBL" id="RYFI01000016">
    <property type="protein sequence ID" value="RXF70911.1"/>
    <property type="molecule type" value="Genomic_DNA"/>
</dbReference>
<feature type="transmembrane region" description="Helical" evidence="15">
    <location>
        <begin position="119"/>
        <end position="139"/>
    </location>
</feature>
<keyword evidence="11" id="KW-1278">Translocase</keyword>
<dbReference type="PANTHER" id="PTHR43520">
    <property type="entry name" value="ATP7, ISOFORM B"/>
    <property type="match status" value="1"/>
</dbReference>
<evidence type="ECO:0000256" key="14">
    <source>
        <dbReference type="ARBA" id="ARBA00023136"/>
    </source>
</evidence>
<proteinExistence type="inferred from homology"/>
<organism evidence="18 19">
    <name type="scientific">Hansschlegelia zhihuaiae</name>
    <dbReference type="NCBI Taxonomy" id="405005"/>
    <lineage>
        <taxon>Bacteria</taxon>
        <taxon>Pseudomonadati</taxon>
        <taxon>Pseudomonadota</taxon>
        <taxon>Alphaproteobacteria</taxon>
        <taxon>Hyphomicrobiales</taxon>
        <taxon>Methylopilaceae</taxon>
        <taxon>Hansschlegelia</taxon>
    </lineage>
</organism>
<dbReference type="Pfam" id="PF00122">
    <property type="entry name" value="E1-E2_ATPase"/>
    <property type="match status" value="1"/>
</dbReference>
<keyword evidence="8 15" id="KW-0547">Nucleotide-binding</keyword>
<dbReference type="EC" id="3.6.3.3" evidence="18"/>
<evidence type="ECO:0000256" key="15">
    <source>
        <dbReference type="RuleBase" id="RU362081"/>
    </source>
</evidence>
<evidence type="ECO:0000256" key="13">
    <source>
        <dbReference type="ARBA" id="ARBA00023065"/>
    </source>
</evidence>
<feature type="transmembrane region" description="Helical" evidence="15">
    <location>
        <begin position="209"/>
        <end position="227"/>
    </location>
</feature>
<keyword evidence="10" id="KW-0460">Magnesium</keyword>
<evidence type="ECO:0000256" key="16">
    <source>
        <dbReference type="SAM" id="MobiDB-lite"/>
    </source>
</evidence>
<evidence type="ECO:0000256" key="12">
    <source>
        <dbReference type="ARBA" id="ARBA00022989"/>
    </source>
</evidence>
<keyword evidence="6 15" id="KW-0812">Transmembrane</keyword>
<evidence type="ECO:0000256" key="4">
    <source>
        <dbReference type="ARBA" id="ARBA00022475"/>
    </source>
</evidence>
<reference evidence="18 19" key="1">
    <citation type="submission" date="2018-12" db="EMBL/GenBank/DDBJ databases">
        <title>bacterium Hansschlegelia zhihuaiae S113.</title>
        <authorList>
            <person name="He J."/>
        </authorList>
    </citation>
    <scope>NUCLEOTIDE SEQUENCE [LARGE SCALE GENOMIC DNA]</scope>
    <source>
        <strain evidence="18 19">S 113</strain>
    </source>
</reference>
<dbReference type="InterPro" id="IPR023214">
    <property type="entry name" value="HAD_sf"/>
</dbReference>